<dbReference type="PANTHER" id="PTHR30537">
    <property type="entry name" value="HTH-TYPE TRANSCRIPTIONAL REGULATOR"/>
    <property type="match status" value="1"/>
</dbReference>
<gene>
    <name evidence="6" type="ORF">ACFQ2F_06790</name>
</gene>
<dbReference type="SUPFAM" id="SSF46785">
    <property type="entry name" value="Winged helix' DNA-binding domain"/>
    <property type="match status" value="1"/>
</dbReference>
<proteinExistence type="inferred from homology"/>
<dbReference type="Proteomes" id="UP001597102">
    <property type="component" value="Unassembled WGS sequence"/>
</dbReference>
<dbReference type="InterPro" id="IPR036390">
    <property type="entry name" value="WH_DNA-bd_sf"/>
</dbReference>
<dbReference type="RefSeq" id="WP_379087609.1">
    <property type="nucleotide sequence ID" value="NZ_JBHTJO010000001.1"/>
</dbReference>
<evidence type="ECO:0000256" key="3">
    <source>
        <dbReference type="ARBA" id="ARBA00023125"/>
    </source>
</evidence>
<reference evidence="7" key="1">
    <citation type="journal article" date="2019" name="Int. J. Syst. Evol. Microbiol.">
        <title>The Global Catalogue of Microorganisms (GCM) 10K type strain sequencing project: providing services to taxonomists for standard genome sequencing and annotation.</title>
        <authorList>
            <consortium name="The Broad Institute Genomics Platform"/>
            <consortium name="The Broad Institute Genome Sequencing Center for Infectious Disease"/>
            <person name="Wu L."/>
            <person name="Ma J."/>
        </authorList>
    </citation>
    <scope>NUCLEOTIDE SEQUENCE [LARGE SCALE GENOMIC DNA]</scope>
    <source>
        <strain evidence="7">CCUG 61697</strain>
    </source>
</reference>
<evidence type="ECO:0000256" key="1">
    <source>
        <dbReference type="ARBA" id="ARBA00009437"/>
    </source>
</evidence>
<organism evidence="6 7">
    <name type="scientific">Methyloligella solikamskensis</name>
    <dbReference type="NCBI Taxonomy" id="1177756"/>
    <lineage>
        <taxon>Bacteria</taxon>
        <taxon>Pseudomonadati</taxon>
        <taxon>Pseudomonadota</taxon>
        <taxon>Alphaproteobacteria</taxon>
        <taxon>Hyphomicrobiales</taxon>
        <taxon>Hyphomicrobiaceae</taxon>
        <taxon>Methyloligella</taxon>
    </lineage>
</organism>
<dbReference type="SUPFAM" id="SSF53850">
    <property type="entry name" value="Periplasmic binding protein-like II"/>
    <property type="match status" value="1"/>
</dbReference>
<protein>
    <submittedName>
        <fullName evidence="6">LysR family transcriptional regulator</fullName>
    </submittedName>
</protein>
<comment type="caution">
    <text evidence="6">The sequence shown here is derived from an EMBL/GenBank/DDBJ whole genome shotgun (WGS) entry which is preliminary data.</text>
</comment>
<accession>A0ABW3J945</accession>
<dbReference type="Pfam" id="PF03466">
    <property type="entry name" value="LysR_substrate"/>
    <property type="match status" value="1"/>
</dbReference>
<dbReference type="Gene3D" id="1.10.10.10">
    <property type="entry name" value="Winged helix-like DNA-binding domain superfamily/Winged helix DNA-binding domain"/>
    <property type="match status" value="1"/>
</dbReference>
<evidence type="ECO:0000256" key="4">
    <source>
        <dbReference type="ARBA" id="ARBA00023163"/>
    </source>
</evidence>
<keyword evidence="2" id="KW-0805">Transcription regulation</keyword>
<keyword evidence="3" id="KW-0238">DNA-binding</keyword>
<comment type="similarity">
    <text evidence="1">Belongs to the LysR transcriptional regulatory family.</text>
</comment>
<evidence type="ECO:0000259" key="5">
    <source>
        <dbReference type="PROSITE" id="PS50931"/>
    </source>
</evidence>
<keyword evidence="7" id="KW-1185">Reference proteome</keyword>
<sequence length="321" mass="35752">MKKNLPQLVALRAFEAAARHASFKRAADELCVTPSSVSHQIKKLEDWLGVPLFRRFNRKVILTDAGRTYFFTLSKAFDEIAEVTALVSRHAAKAPDRKEKLKIFANAGFLECWLGPRLDIVQSVMPDVQLELVPGLDIDDYLRGGAEIAIHYGRGSWPEYDSILLHTAYEFPVCSPRLPLSGPPLKEPKDLAAFKLLHEGEVTPWRNWLAEANVTHPGLLDGPIFHSTQTIFNKVMSCEGVALGDDVVAADFLHSGALIKPIGKVRKSTHSLYFLQLKQDGGSKPAATFRTWLVNALKAHERSNAILQRDEPYFAHPVPAQ</sequence>
<dbReference type="InterPro" id="IPR058163">
    <property type="entry name" value="LysR-type_TF_proteobact-type"/>
</dbReference>
<name>A0ABW3J945_9HYPH</name>
<dbReference type="PRINTS" id="PR00039">
    <property type="entry name" value="HTHLYSR"/>
</dbReference>
<dbReference type="EMBL" id="JBHTJO010000001">
    <property type="protein sequence ID" value="MFD0986803.1"/>
    <property type="molecule type" value="Genomic_DNA"/>
</dbReference>
<evidence type="ECO:0000256" key="2">
    <source>
        <dbReference type="ARBA" id="ARBA00023015"/>
    </source>
</evidence>
<dbReference type="PROSITE" id="PS50931">
    <property type="entry name" value="HTH_LYSR"/>
    <property type="match status" value="1"/>
</dbReference>
<dbReference type="Gene3D" id="3.40.190.10">
    <property type="entry name" value="Periplasmic binding protein-like II"/>
    <property type="match status" value="2"/>
</dbReference>
<dbReference type="InterPro" id="IPR005119">
    <property type="entry name" value="LysR_subst-bd"/>
</dbReference>
<keyword evidence="4" id="KW-0804">Transcription</keyword>
<dbReference type="InterPro" id="IPR036388">
    <property type="entry name" value="WH-like_DNA-bd_sf"/>
</dbReference>
<evidence type="ECO:0000313" key="6">
    <source>
        <dbReference type="EMBL" id="MFD0986803.1"/>
    </source>
</evidence>
<dbReference type="Pfam" id="PF00126">
    <property type="entry name" value="HTH_1"/>
    <property type="match status" value="1"/>
</dbReference>
<evidence type="ECO:0000313" key="7">
    <source>
        <dbReference type="Proteomes" id="UP001597102"/>
    </source>
</evidence>
<dbReference type="InterPro" id="IPR000847">
    <property type="entry name" value="LysR_HTH_N"/>
</dbReference>
<feature type="domain" description="HTH lysR-type" evidence="5">
    <location>
        <begin position="6"/>
        <end position="63"/>
    </location>
</feature>
<dbReference type="PANTHER" id="PTHR30537:SF26">
    <property type="entry name" value="GLYCINE CLEAVAGE SYSTEM TRANSCRIPTIONAL ACTIVATOR"/>
    <property type="match status" value="1"/>
</dbReference>